<name>A0A6J4IJN2_9PROT</name>
<evidence type="ECO:0000313" key="1">
    <source>
        <dbReference type="EMBL" id="CAA9252223.1"/>
    </source>
</evidence>
<dbReference type="AlphaFoldDB" id="A0A6J4IJN2"/>
<organism evidence="1">
    <name type="scientific">uncultured Acetobacteraceae bacterium</name>
    <dbReference type="NCBI Taxonomy" id="169975"/>
    <lineage>
        <taxon>Bacteria</taxon>
        <taxon>Pseudomonadati</taxon>
        <taxon>Pseudomonadota</taxon>
        <taxon>Alphaproteobacteria</taxon>
        <taxon>Acetobacterales</taxon>
        <taxon>Acetobacteraceae</taxon>
        <taxon>environmental samples</taxon>
    </lineage>
</organism>
<dbReference type="EMBL" id="CADCTG010000173">
    <property type="protein sequence ID" value="CAA9252223.1"/>
    <property type="molecule type" value="Genomic_DNA"/>
</dbReference>
<gene>
    <name evidence="1" type="ORF">AVDCRST_MAG08-2241</name>
</gene>
<reference evidence="1" key="1">
    <citation type="submission" date="2020-02" db="EMBL/GenBank/DDBJ databases">
        <authorList>
            <person name="Meier V. D."/>
        </authorList>
    </citation>
    <scope>NUCLEOTIDE SEQUENCE</scope>
    <source>
        <strain evidence="1">AVDCRST_MAG08</strain>
    </source>
</reference>
<protein>
    <submittedName>
        <fullName evidence="1">Uncharacterized protein</fullName>
    </submittedName>
</protein>
<accession>A0A6J4IJN2</accession>
<proteinExistence type="predicted"/>
<sequence length="78" mass="8489">MFGMAGASLRKMRHRRRGRALLAPTVQELKLDGEGDGSAPRARAGPPGVVAGASIRHIYRINLVRFGLLSLLVIERRA</sequence>